<organism evidence="6 7">
    <name type="scientific">Cetobacterium ceti</name>
    <dbReference type="NCBI Taxonomy" id="180163"/>
    <lineage>
        <taxon>Bacteria</taxon>
        <taxon>Fusobacteriati</taxon>
        <taxon>Fusobacteriota</taxon>
        <taxon>Fusobacteriia</taxon>
        <taxon>Fusobacteriales</taxon>
        <taxon>Fusobacteriaceae</taxon>
        <taxon>Cetobacterium</taxon>
    </lineage>
</organism>
<feature type="domain" description="L-tyrosine decarboxylase C-terminal" evidence="5">
    <location>
        <begin position="470"/>
        <end position="611"/>
    </location>
</feature>
<keyword evidence="3" id="KW-0456">Lyase</keyword>
<dbReference type="GO" id="GO:0030170">
    <property type="term" value="F:pyridoxal phosphate binding"/>
    <property type="evidence" value="ECO:0007669"/>
    <property type="project" value="InterPro"/>
</dbReference>
<dbReference type="InterPro" id="IPR015421">
    <property type="entry name" value="PyrdxlP-dep_Trfase_major"/>
</dbReference>
<evidence type="ECO:0000256" key="4">
    <source>
        <dbReference type="PIRSR" id="PIRSR602129-50"/>
    </source>
</evidence>
<dbReference type="RefSeq" id="WP_078692908.1">
    <property type="nucleotide sequence ID" value="NZ_FUWX01000004.1"/>
</dbReference>
<dbReference type="PROSITE" id="PS00392">
    <property type="entry name" value="DDC_GAD_HDC_YDC"/>
    <property type="match status" value="1"/>
</dbReference>
<evidence type="ECO:0000256" key="3">
    <source>
        <dbReference type="ARBA" id="ARBA00023239"/>
    </source>
</evidence>
<dbReference type="STRING" id="180163.SAMN02745174_00372"/>
<proteinExistence type="predicted"/>
<evidence type="ECO:0000256" key="2">
    <source>
        <dbReference type="ARBA" id="ARBA00022898"/>
    </source>
</evidence>
<dbReference type="AlphaFoldDB" id="A0A1T4K7G3"/>
<dbReference type="Proteomes" id="UP000191153">
    <property type="component" value="Unassembled WGS sequence"/>
</dbReference>
<dbReference type="PANTHER" id="PTHR42735:SF4">
    <property type="entry name" value="PYRIDOXAL PHOSPHATE-DEPENDENT DECARBOXYLASE FAMILY PROTEIN"/>
    <property type="match status" value="1"/>
</dbReference>
<dbReference type="Pfam" id="PF00282">
    <property type="entry name" value="Pyridoxal_deC"/>
    <property type="match status" value="1"/>
</dbReference>
<dbReference type="PANTHER" id="PTHR42735">
    <property type="match status" value="1"/>
</dbReference>
<dbReference type="InterPro" id="IPR021115">
    <property type="entry name" value="Pyridoxal-P_BS"/>
</dbReference>
<dbReference type="GO" id="GO:0019752">
    <property type="term" value="P:carboxylic acid metabolic process"/>
    <property type="evidence" value="ECO:0007669"/>
    <property type="project" value="InterPro"/>
</dbReference>
<dbReference type="InterPro" id="IPR049373">
    <property type="entry name" value="TyrDC_C"/>
</dbReference>
<evidence type="ECO:0000313" key="6">
    <source>
        <dbReference type="EMBL" id="SJZ38390.1"/>
    </source>
</evidence>
<protein>
    <submittedName>
        <fullName evidence="6">Tyrosine decarboxylase</fullName>
    </submittedName>
</protein>
<gene>
    <name evidence="6" type="ORF">SAMN02745174_00372</name>
</gene>
<evidence type="ECO:0000259" key="5">
    <source>
        <dbReference type="Pfam" id="PF21391"/>
    </source>
</evidence>
<comment type="cofactor">
    <cofactor evidence="1 4">
        <name>pyridoxal 5'-phosphate</name>
        <dbReference type="ChEBI" id="CHEBI:597326"/>
    </cofactor>
</comment>
<name>A0A1T4K7G3_9FUSO</name>
<dbReference type="OrthoDB" id="9803665at2"/>
<dbReference type="Gene3D" id="3.40.640.10">
    <property type="entry name" value="Type I PLP-dependent aspartate aminotransferase-like (Major domain)"/>
    <property type="match status" value="1"/>
</dbReference>
<reference evidence="6 7" key="1">
    <citation type="submission" date="2017-02" db="EMBL/GenBank/DDBJ databases">
        <authorList>
            <person name="Peterson S.W."/>
        </authorList>
    </citation>
    <scope>NUCLEOTIDE SEQUENCE [LARGE SCALE GENOMIC DNA]</scope>
    <source>
        <strain evidence="6 7">ATCC 700028</strain>
    </source>
</reference>
<dbReference type="InterPro" id="IPR050477">
    <property type="entry name" value="GrpII_AminoAcid_Decarb"/>
</dbReference>
<dbReference type="Pfam" id="PF21391">
    <property type="entry name" value="tyr_de_CO2_C"/>
    <property type="match status" value="1"/>
</dbReference>
<dbReference type="InterPro" id="IPR015424">
    <property type="entry name" value="PyrdxlP-dep_Trfase"/>
</dbReference>
<keyword evidence="7" id="KW-1185">Reference proteome</keyword>
<evidence type="ECO:0000256" key="1">
    <source>
        <dbReference type="ARBA" id="ARBA00001933"/>
    </source>
</evidence>
<dbReference type="EMBL" id="FUWX01000004">
    <property type="protein sequence ID" value="SJZ38390.1"/>
    <property type="molecule type" value="Genomic_DNA"/>
</dbReference>
<sequence length="616" mass="70070">MNNNNSLDYKALFLGPNSENSNAFSEILNSLFQDHVYWRKNFHPEDPDVITSNVKNNENFKYTLEKMKSVFDDMSKRLRENATPWHSPRYLGHMNSETLVPGLLGYFGAMLYNLNNVAYESSEPTSVMEKEVGEDFCKLMEYPKGWGHICADGSIANYEAIWYARNLKSLPFAIEEVEPELVKGKSKWELLNMPIEDIINILELSNNKMDILKSHSARSLATEIQDLGVWLVPETKHYSWLKAADILGIGTHNLIPIKLDNHYRMNLTELKNTIDSYISKGTPILGLVAVVGTTEEGAVDYVDKILELKNQYAKNGINFYFHIDAAYGGYARSIFLDENYNFIDKNDLKNKFAENNIFYNKDLNWPSEDIYNAFKAMKYADSITIDPHKMGYIPYSAGGIVIKDKRMRDSISYFASYVFEKGVKVPALLGAFIMEGSKSGAAAASVWAAHRVLPLNVTGYGKLIGASIEGAYNLYDYISNKKYFTVNDKKVYVEPLTIPDFNMVDFVLNVEGNKDLNSLNKLNEDLYNLSSIFSPDIYSNGFVTSHTDFSMADYSDSPLDILQRLNVPKEEWDKVKNLTLLRACVLSPFLNDPEVFKEYIPKVESNIIRKLSLLVK</sequence>
<evidence type="ECO:0000313" key="7">
    <source>
        <dbReference type="Proteomes" id="UP000191153"/>
    </source>
</evidence>
<dbReference type="GO" id="GO:0016831">
    <property type="term" value="F:carboxy-lyase activity"/>
    <property type="evidence" value="ECO:0007669"/>
    <property type="project" value="InterPro"/>
</dbReference>
<dbReference type="InterPro" id="IPR002129">
    <property type="entry name" value="PyrdxlP-dep_de-COase"/>
</dbReference>
<feature type="modified residue" description="N6-(pyridoxal phosphate)lysine" evidence="4">
    <location>
        <position position="389"/>
    </location>
</feature>
<accession>A0A1T4K7G3</accession>
<keyword evidence="2 4" id="KW-0663">Pyridoxal phosphate</keyword>
<dbReference type="SUPFAM" id="SSF53383">
    <property type="entry name" value="PLP-dependent transferases"/>
    <property type="match status" value="1"/>
</dbReference>